<name>A0A061D2Q5_BABBI</name>
<dbReference type="Proteomes" id="UP000033188">
    <property type="component" value="Chromosome 1"/>
</dbReference>
<dbReference type="EMBL" id="LK391707">
    <property type="protein sequence ID" value="CDR94352.1"/>
    <property type="molecule type" value="Genomic_DNA"/>
</dbReference>
<keyword evidence="2" id="KW-1185">Reference proteome</keyword>
<dbReference type="OMA" id="TRRCNEW"/>
<dbReference type="OrthoDB" id="360637at2759"/>
<dbReference type="KEGG" id="bbig:BBBOND_0106610"/>
<sequence length="263" mass="30270">MKTCGSEDAACESDVNRTQNHKGTSSICKPSVSRHRSIKALVLAKLIHLAKRLLLENTPWSHGEALKIAIILLRSIPPRGYLAEDLFLLFVRLLQRESTVQRVESHNDSLNKEKLFLKFLSIAGSTTPFLRPLALVHGARMLAKNARVYEMSCQIQRNCTEWNLEKHHAAQFYKWIVKHSDTICNSGVDFTSDYRIELEHILMSCAELRTLPNESIFRLFIESHTDQPEKIARVVDAFISLFPRVDFLRKYRAYHIADQNNVR</sequence>
<protein>
    <submittedName>
        <fullName evidence="1">Uncharacterized protein</fullName>
    </submittedName>
</protein>
<dbReference type="AlphaFoldDB" id="A0A061D2Q5"/>
<gene>
    <name evidence="1" type="ORF">BBBOND_0106610</name>
</gene>
<evidence type="ECO:0000313" key="1">
    <source>
        <dbReference type="EMBL" id="CDR94352.1"/>
    </source>
</evidence>
<proteinExistence type="predicted"/>
<accession>A0A061D2Q5</accession>
<dbReference type="VEuPathDB" id="PiroplasmaDB:BBBOND_0106610"/>
<organism evidence="1 2">
    <name type="scientific">Babesia bigemina</name>
    <dbReference type="NCBI Taxonomy" id="5866"/>
    <lineage>
        <taxon>Eukaryota</taxon>
        <taxon>Sar</taxon>
        <taxon>Alveolata</taxon>
        <taxon>Apicomplexa</taxon>
        <taxon>Aconoidasida</taxon>
        <taxon>Piroplasmida</taxon>
        <taxon>Babesiidae</taxon>
        <taxon>Babesia</taxon>
    </lineage>
</organism>
<dbReference type="RefSeq" id="XP_012766538.1">
    <property type="nucleotide sequence ID" value="XM_012911084.1"/>
</dbReference>
<dbReference type="GeneID" id="24562893"/>
<evidence type="ECO:0000313" key="2">
    <source>
        <dbReference type="Proteomes" id="UP000033188"/>
    </source>
</evidence>
<reference evidence="2" key="1">
    <citation type="journal article" date="2014" name="Nucleic Acids Res.">
        <title>The evolutionary dynamics of variant antigen genes in Babesia reveal a history of genomic innovation underlying host-parasite interaction.</title>
        <authorList>
            <person name="Jackson A.P."/>
            <person name="Otto T.D."/>
            <person name="Darby A."/>
            <person name="Ramaprasad A."/>
            <person name="Xia D."/>
            <person name="Echaide I.E."/>
            <person name="Farber M."/>
            <person name="Gahlot S."/>
            <person name="Gamble J."/>
            <person name="Gupta D."/>
            <person name="Gupta Y."/>
            <person name="Jackson L."/>
            <person name="Malandrin L."/>
            <person name="Malas T.B."/>
            <person name="Moussa E."/>
            <person name="Nair M."/>
            <person name="Reid A.J."/>
            <person name="Sanders M."/>
            <person name="Sharma J."/>
            <person name="Tracey A."/>
            <person name="Quail M.A."/>
            <person name="Weir W."/>
            <person name="Wastling J.M."/>
            <person name="Hall N."/>
            <person name="Willadsen P."/>
            <person name="Lingelbach K."/>
            <person name="Shiels B."/>
            <person name="Tait A."/>
            <person name="Berriman M."/>
            <person name="Allred D.R."/>
            <person name="Pain A."/>
        </authorList>
    </citation>
    <scope>NUCLEOTIDE SEQUENCE [LARGE SCALE GENOMIC DNA]</scope>
    <source>
        <strain evidence="2">Bond</strain>
    </source>
</reference>